<dbReference type="AlphaFoldDB" id="A0A1D1UVB9"/>
<keyword evidence="2" id="KW-1185">Reference proteome</keyword>
<sequence length="101" mass="11870">MRRKRQRFAHNPHKILHRKHTEAKPALFSAYIERKKSSEGIARKNLWDLRMGIACAYRTLSSFKMQKSCYIPRETAQINVSIQPCKMTALSQSRVYSQEET</sequence>
<protein>
    <submittedName>
        <fullName evidence="1">Uncharacterized protein</fullName>
    </submittedName>
</protein>
<gene>
    <name evidence="1" type="primary">RvY_05349-1</name>
    <name evidence="1" type="synonym">RvY_05349.1</name>
    <name evidence="1" type="ORF">RvY_05349</name>
</gene>
<dbReference type="EMBL" id="BDGG01000002">
    <property type="protein sequence ID" value="GAU93401.1"/>
    <property type="molecule type" value="Genomic_DNA"/>
</dbReference>
<reference evidence="1 2" key="1">
    <citation type="journal article" date="2016" name="Nat. Commun.">
        <title>Extremotolerant tardigrade genome and improved radiotolerance of human cultured cells by tardigrade-unique protein.</title>
        <authorList>
            <person name="Hashimoto T."/>
            <person name="Horikawa D.D."/>
            <person name="Saito Y."/>
            <person name="Kuwahara H."/>
            <person name="Kozuka-Hata H."/>
            <person name="Shin-I T."/>
            <person name="Minakuchi Y."/>
            <person name="Ohishi K."/>
            <person name="Motoyama A."/>
            <person name="Aizu T."/>
            <person name="Enomoto A."/>
            <person name="Kondo K."/>
            <person name="Tanaka S."/>
            <person name="Hara Y."/>
            <person name="Koshikawa S."/>
            <person name="Sagara H."/>
            <person name="Miura T."/>
            <person name="Yokobori S."/>
            <person name="Miyagawa K."/>
            <person name="Suzuki Y."/>
            <person name="Kubo T."/>
            <person name="Oyama M."/>
            <person name="Kohara Y."/>
            <person name="Fujiyama A."/>
            <person name="Arakawa K."/>
            <person name="Katayama T."/>
            <person name="Toyoda A."/>
            <person name="Kunieda T."/>
        </authorList>
    </citation>
    <scope>NUCLEOTIDE SEQUENCE [LARGE SCALE GENOMIC DNA]</scope>
    <source>
        <strain evidence="1 2">YOKOZUNA-1</strain>
    </source>
</reference>
<evidence type="ECO:0000313" key="2">
    <source>
        <dbReference type="Proteomes" id="UP000186922"/>
    </source>
</evidence>
<proteinExistence type="predicted"/>
<name>A0A1D1UVB9_RAMVA</name>
<comment type="caution">
    <text evidence="1">The sequence shown here is derived from an EMBL/GenBank/DDBJ whole genome shotgun (WGS) entry which is preliminary data.</text>
</comment>
<accession>A0A1D1UVB9</accession>
<feature type="non-terminal residue" evidence="1">
    <location>
        <position position="101"/>
    </location>
</feature>
<evidence type="ECO:0000313" key="1">
    <source>
        <dbReference type="EMBL" id="GAU93401.1"/>
    </source>
</evidence>
<organism evidence="1 2">
    <name type="scientific">Ramazzottius varieornatus</name>
    <name type="common">Water bear</name>
    <name type="synonym">Tardigrade</name>
    <dbReference type="NCBI Taxonomy" id="947166"/>
    <lineage>
        <taxon>Eukaryota</taxon>
        <taxon>Metazoa</taxon>
        <taxon>Ecdysozoa</taxon>
        <taxon>Tardigrada</taxon>
        <taxon>Eutardigrada</taxon>
        <taxon>Parachela</taxon>
        <taxon>Hypsibioidea</taxon>
        <taxon>Ramazzottiidae</taxon>
        <taxon>Ramazzottius</taxon>
    </lineage>
</organism>
<dbReference type="Proteomes" id="UP000186922">
    <property type="component" value="Unassembled WGS sequence"/>
</dbReference>